<keyword evidence="3" id="KW-1185">Reference proteome</keyword>
<sequence length="67" mass="7353">MCRPVTAEGRRQPGAAPTQTAGKSPAVITFAERMSDAQTDDRDKRRWSGGVRDGTPKQGSRITMMKF</sequence>
<accession>A0A4Z2ITF5</accession>
<feature type="compositionally biased region" description="Basic and acidic residues" evidence="1">
    <location>
        <begin position="33"/>
        <end position="46"/>
    </location>
</feature>
<reference evidence="2 3" key="1">
    <citation type="submission" date="2019-03" db="EMBL/GenBank/DDBJ databases">
        <title>First draft genome of Liparis tanakae, snailfish: a comprehensive survey of snailfish specific genes.</title>
        <authorList>
            <person name="Kim W."/>
            <person name="Song I."/>
            <person name="Jeong J.-H."/>
            <person name="Kim D."/>
            <person name="Kim S."/>
            <person name="Ryu S."/>
            <person name="Song J.Y."/>
            <person name="Lee S.K."/>
        </authorList>
    </citation>
    <scope>NUCLEOTIDE SEQUENCE [LARGE SCALE GENOMIC DNA]</scope>
    <source>
        <tissue evidence="2">Muscle</tissue>
    </source>
</reference>
<dbReference type="Proteomes" id="UP000314294">
    <property type="component" value="Unassembled WGS sequence"/>
</dbReference>
<name>A0A4Z2ITF5_9TELE</name>
<proteinExistence type="predicted"/>
<evidence type="ECO:0000313" key="2">
    <source>
        <dbReference type="EMBL" id="TNN80804.1"/>
    </source>
</evidence>
<evidence type="ECO:0000313" key="3">
    <source>
        <dbReference type="Proteomes" id="UP000314294"/>
    </source>
</evidence>
<dbReference type="AlphaFoldDB" id="A0A4Z2ITF5"/>
<gene>
    <name evidence="2" type="ORF">EYF80_008809</name>
</gene>
<dbReference type="EMBL" id="SRLO01000050">
    <property type="protein sequence ID" value="TNN80804.1"/>
    <property type="molecule type" value="Genomic_DNA"/>
</dbReference>
<evidence type="ECO:0000256" key="1">
    <source>
        <dbReference type="SAM" id="MobiDB-lite"/>
    </source>
</evidence>
<comment type="caution">
    <text evidence="2">The sequence shown here is derived from an EMBL/GenBank/DDBJ whole genome shotgun (WGS) entry which is preliminary data.</text>
</comment>
<protein>
    <submittedName>
        <fullName evidence="2">Uncharacterized protein</fullName>
    </submittedName>
</protein>
<organism evidence="2 3">
    <name type="scientific">Liparis tanakae</name>
    <name type="common">Tanaka's snailfish</name>
    <dbReference type="NCBI Taxonomy" id="230148"/>
    <lineage>
        <taxon>Eukaryota</taxon>
        <taxon>Metazoa</taxon>
        <taxon>Chordata</taxon>
        <taxon>Craniata</taxon>
        <taxon>Vertebrata</taxon>
        <taxon>Euteleostomi</taxon>
        <taxon>Actinopterygii</taxon>
        <taxon>Neopterygii</taxon>
        <taxon>Teleostei</taxon>
        <taxon>Neoteleostei</taxon>
        <taxon>Acanthomorphata</taxon>
        <taxon>Eupercaria</taxon>
        <taxon>Perciformes</taxon>
        <taxon>Cottioidei</taxon>
        <taxon>Cottales</taxon>
        <taxon>Liparidae</taxon>
        <taxon>Liparis</taxon>
    </lineage>
</organism>
<feature type="region of interest" description="Disordered" evidence="1">
    <location>
        <begin position="1"/>
        <end position="67"/>
    </location>
</feature>